<evidence type="ECO:0000256" key="2">
    <source>
        <dbReference type="ARBA" id="ARBA00022679"/>
    </source>
</evidence>
<keyword evidence="4" id="KW-0418">Kinase</keyword>
<dbReference type="Proteomes" id="UP000325797">
    <property type="component" value="Chromosome"/>
</dbReference>
<dbReference type="KEGG" id="hadh:FRZ61_35790"/>
<protein>
    <recommendedName>
        <fullName evidence="12">Hrp-dependent type III effector protein</fullName>
    </recommendedName>
</protein>
<evidence type="ECO:0000313" key="10">
    <source>
        <dbReference type="EMBL" id="QEX23641.1"/>
    </source>
</evidence>
<dbReference type="RefSeq" id="WP_151118999.1">
    <property type="nucleotide sequence ID" value="NZ_CP042582.1"/>
</dbReference>
<feature type="region of interest" description="Disordered" evidence="7">
    <location>
        <begin position="1"/>
        <end position="22"/>
    </location>
</feature>
<dbReference type="Gene3D" id="3.40.50.10840">
    <property type="entry name" value="Putative sugar-binding, N-terminal domain"/>
    <property type="match status" value="1"/>
</dbReference>
<dbReference type="Pfam" id="PF17042">
    <property type="entry name" value="NBD_C"/>
    <property type="match status" value="1"/>
</dbReference>
<evidence type="ECO:0000259" key="8">
    <source>
        <dbReference type="Pfam" id="PF07005"/>
    </source>
</evidence>
<dbReference type="GO" id="GO:0005524">
    <property type="term" value="F:ATP binding"/>
    <property type="evidence" value="ECO:0007669"/>
    <property type="project" value="UniProtKB-KW"/>
</dbReference>
<gene>
    <name evidence="10" type="ORF">FRZ61_35790</name>
</gene>
<evidence type="ECO:0008006" key="12">
    <source>
        <dbReference type="Google" id="ProtNLM"/>
    </source>
</evidence>
<feature type="domain" description="Four-carbon acid sugar kinase N-terminal" evidence="8">
    <location>
        <begin position="28"/>
        <end position="144"/>
    </location>
</feature>
<comment type="similarity">
    <text evidence="1">Belongs to the four-carbon acid sugar kinase family.</text>
</comment>
<dbReference type="InterPro" id="IPR031475">
    <property type="entry name" value="NBD_C"/>
</dbReference>
<accession>A0A5J6N1R3</accession>
<dbReference type="SUPFAM" id="SSF142764">
    <property type="entry name" value="YgbK-like"/>
    <property type="match status" value="1"/>
</dbReference>
<dbReference type="InterPro" id="IPR037051">
    <property type="entry name" value="4-carb_acid_sugar_kinase_N_sf"/>
</dbReference>
<keyword evidence="6" id="KW-0119">Carbohydrate metabolism</keyword>
<dbReference type="AlphaFoldDB" id="A0A5J6N1R3"/>
<dbReference type="OrthoDB" id="9778478at2"/>
<evidence type="ECO:0000259" key="9">
    <source>
        <dbReference type="Pfam" id="PF17042"/>
    </source>
</evidence>
<feature type="domain" description="Four-carbon acid sugar kinase nucleotide binding" evidence="9">
    <location>
        <begin position="238"/>
        <end position="381"/>
    </location>
</feature>
<keyword evidence="11" id="KW-1185">Reference proteome</keyword>
<evidence type="ECO:0000256" key="3">
    <source>
        <dbReference type="ARBA" id="ARBA00022741"/>
    </source>
</evidence>
<keyword evidence="3" id="KW-0547">Nucleotide-binding</keyword>
<dbReference type="Pfam" id="PF07005">
    <property type="entry name" value="SBD_N"/>
    <property type="match status" value="2"/>
</dbReference>
<keyword evidence="5" id="KW-0067">ATP-binding</keyword>
<name>A0A5J6N1R3_9PROT</name>
<sequence length="404" mass="41880">MAPFTPPAEDGAPLLSEDRAPPPPVVRILADDLTGALDTGAQFTGRIGAVPVSLGEAVGRASLALDMATRDEPWATAQARLHRLDGFFAGADIAYWKIDSLLRGHTLQDIAAGMALGGYRSCLLAPAFPAQDRVTRGGIQLYRDRTGAWRPAGPSLPEALRALGVAARLVASPAEIDGEGVLVCDAASDGDLAAIAAAGQALARRLEGRLLWCGSAGLARAIAGMPPPIVRPRLASMLIVVGSDHAQSRAQVARFAELFPAQHLEIDAISPDPAARLGALLKAGEAALVSFRLGLAAEPVEMMGRIRQALAAFLPSVERPGGLIVTGGETLRAICEVLGAEWLMVAGEVRAGIPASRLVGGRWDGLPVLSKSGAFGQAETLVELSGAMEKAAVSGRQFQSGERA</sequence>
<evidence type="ECO:0000313" key="11">
    <source>
        <dbReference type="Proteomes" id="UP000325797"/>
    </source>
</evidence>
<proteinExistence type="inferred from homology"/>
<evidence type="ECO:0000256" key="6">
    <source>
        <dbReference type="ARBA" id="ARBA00023277"/>
    </source>
</evidence>
<evidence type="ECO:0000256" key="4">
    <source>
        <dbReference type="ARBA" id="ARBA00022777"/>
    </source>
</evidence>
<organism evidence="10 11">
    <name type="scientific">Hypericibacter adhaerens</name>
    <dbReference type="NCBI Taxonomy" id="2602016"/>
    <lineage>
        <taxon>Bacteria</taxon>
        <taxon>Pseudomonadati</taxon>
        <taxon>Pseudomonadota</taxon>
        <taxon>Alphaproteobacteria</taxon>
        <taxon>Rhodospirillales</taxon>
        <taxon>Dongiaceae</taxon>
        <taxon>Hypericibacter</taxon>
    </lineage>
</organism>
<feature type="domain" description="Four-carbon acid sugar kinase N-terminal" evidence="8">
    <location>
        <begin position="174"/>
        <end position="221"/>
    </location>
</feature>
<reference evidence="10 11" key="1">
    <citation type="submission" date="2019-08" db="EMBL/GenBank/DDBJ databases">
        <title>Hyperibacter terrae gen. nov., sp. nov. and Hyperibacter viscosus sp. nov., two new members in the family Rhodospirillaceae isolated from the rhizosphere of Hypericum perforatum.</title>
        <authorList>
            <person name="Noviana Z."/>
        </authorList>
    </citation>
    <scope>NUCLEOTIDE SEQUENCE [LARGE SCALE GENOMIC DNA]</scope>
    <source>
        <strain evidence="10 11">R5959</strain>
    </source>
</reference>
<dbReference type="InterPro" id="IPR010737">
    <property type="entry name" value="4-carb_acid_sugar_kinase_N"/>
</dbReference>
<evidence type="ECO:0000256" key="7">
    <source>
        <dbReference type="SAM" id="MobiDB-lite"/>
    </source>
</evidence>
<dbReference type="EMBL" id="CP042582">
    <property type="protein sequence ID" value="QEX23641.1"/>
    <property type="molecule type" value="Genomic_DNA"/>
</dbReference>
<evidence type="ECO:0000256" key="5">
    <source>
        <dbReference type="ARBA" id="ARBA00022840"/>
    </source>
</evidence>
<dbReference type="Gene3D" id="3.40.980.20">
    <property type="entry name" value="Four-carbon acid sugar kinase, nucleotide binding domain"/>
    <property type="match status" value="1"/>
</dbReference>
<dbReference type="InterPro" id="IPR042213">
    <property type="entry name" value="NBD_C_sf"/>
</dbReference>
<dbReference type="GO" id="GO:0016301">
    <property type="term" value="F:kinase activity"/>
    <property type="evidence" value="ECO:0007669"/>
    <property type="project" value="UniProtKB-KW"/>
</dbReference>
<evidence type="ECO:0000256" key="1">
    <source>
        <dbReference type="ARBA" id="ARBA00005715"/>
    </source>
</evidence>
<keyword evidence="2" id="KW-0808">Transferase</keyword>